<keyword evidence="10" id="KW-1185">Reference proteome</keyword>
<dbReference type="GeneID" id="84212864"/>
<evidence type="ECO:0000256" key="5">
    <source>
        <dbReference type="ARBA" id="ARBA00023004"/>
    </source>
</evidence>
<evidence type="ECO:0000256" key="3">
    <source>
        <dbReference type="ARBA" id="ARBA00022723"/>
    </source>
</evidence>
<keyword evidence="7" id="KW-1133">Transmembrane helix</keyword>
<feature type="domain" description="Cytochrome c-552/DMSO reductase-like haem-binding" evidence="8">
    <location>
        <begin position="61"/>
        <end position="270"/>
    </location>
</feature>
<name>A0AAF0T2R8_9EURY</name>
<keyword evidence="1" id="KW-0813">Transport</keyword>
<feature type="region of interest" description="Disordered" evidence="6">
    <location>
        <begin position="284"/>
        <end position="303"/>
    </location>
</feature>
<keyword evidence="2" id="KW-0349">Heme</keyword>
<dbReference type="GO" id="GO:0046872">
    <property type="term" value="F:metal ion binding"/>
    <property type="evidence" value="ECO:0007669"/>
    <property type="project" value="UniProtKB-KW"/>
</dbReference>
<dbReference type="AlphaFoldDB" id="A0AAF0T2R8"/>
<evidence type="ECO:0000313" key="10">
    <source>
        <dbReference type="Proteomes" id="UP001224926"/>
    </source>
</evidence>
<gene>
    <name evidence="9" type="ORF">NP511_02940</name>
</gene>
<dbReference type="Pfam" id="PF09459">
    <property type="entry name" value="EB_dh"/>
    <property type="match status" value="1"/>
</dbReference>
<dbReference type="InterPro" id="IPR019020">
    <property type="entry name" value="Cyt-c552/DMSO_Rdtase_haem-bd"/>
</dbReference>
<proteinExistence type="predicted"/>
<sequence length="343" mass="36910">MSDRTEIGPISIEHDAARGATKLAAVVLCLVLVVQVAVVAVLTIGPQPMDSVDSVPAEPDADAWDDADTETLSLDAQQMATPYGGGSIDEVDVQAVTNDTHVAFRLEWEDPTEDTEINEPNAYSDAAAVMLRSGSEPPIVMGANGDPVNIWYWRSSWQFSESDPGGDMYAYPHPDDRTKPGQAAGNPLSQSSYTRYGQNYYATGYGSLTHAETQPVSANGERTDDGWAVVFQREHDASGEYDAEFEDSEQMYLTYAVWNGSADEANGQKSLSYQYLTLDTDDGTLSAADDESDDGDTDASDGGAVASVTETAGWLASSATNWPAVTLLATVAAWLVSYWRLRK</sequence>
<dbReference type="GeneID" id="39860554"/>
<feature type="compositionally biased region" description="Acidic residues" evidence="6">
    <location>
        <begin position="288"/>
        <end position="299"/>
    </location>
</feature>
<organism evidence="9 10">
    <name type="scientific">Natrinema thermotolerans</name>
    <dbReference type="NCBI Taxonomy" id="121872"/>
    <lineage>
        <taxon>Archaea</taxon>
        <taxon>Methanobacteriati</taxon>
        <taxon>Methanobacteriota</taxon>
        <taxon>Stenosarchaea group</taxon>
        <taxon>Halobacteria</taxon>
        <taxon>Halobacteriales</taxon>
        <taxon>Natrialbaceae</taxon>
        <taxon>Natrinema</taxon>
    </lineage>
</organism>
<accession>A0AAF0T2R8</accession>
<feature type="transmembrane region" description="Helical" evidence="7">
    <location>
        <begin position="23"/>
        <end position="44"/>
    </location>
</feature>
<reference evidence="9 10" key="1">
    <citation type="submission" date="2022-07" db="EMBL/GenBank/DDBJ databases">
        <title>Two temperate virus in Haloterrigena jeotgali A29.</title>
        <authorList>
            <person name="Deng X."/>
        </authorList>
    </citation>
    <scope>NUCLEOTIDE SEQUENCE [LARGE SCALE GENOMIC DNA]</scope>
    <source>
        <strain evidence="9 10">A29</strain>
    </source>
</reference>
<keyword evidence="7" id="KW-0472">Membrane</keyword>
<evidence type="ECO:0000256" key="4">
    <source>
        <dbReference type="ARBA" id="ARBA00022982"/>
    </source>
</evidence>
<evidence type="ECO:0000256" key="2">
    <source>
        <dbReference type="ARBA" id="ARBA00022617"/>
    </source>
</evidence>
<keyword evidence="3" id="KW-0479">Metal-binding</keyword>
<dbReference type="Proteomes" id="UP001224926">
    <property type="component" value="Chromosome"/>
</dbReference>
<dbReference type="Gene3D" id="2.60.40.1190">
    <property type="match status" value="1"/>
</dbReference>
<evidence type="ECO:0000256" key="6">
    <source>
        <dbReference type="SAM" id="MobiDB-lite"/>
    </source>
</evidence>
<evidence type="ECO:0000313" key="9">
    <source>
        <dbReference type="EMBL" id="WMT08597.1"/>
    </source>
</evidence>
<keyword evidence="4" id="KW-0249">Electron transport</keyword>
<keyword evidence="7" id="KW-0812">Transmembrane</keyword>
<protein>
    <submittedName>
        <fullName evidence="9">Ethylbenzene dehydrogenase-related protein</fullName>
    </submittedName>
</protein>
<dbReference type="EMBL" id="CP101873">
    <property type="protein sequence ID" value="WMT08597.1"/>
    <property type="molecule type" value="Genomic_DNA"/>
</dbReference>
<keyword evidence="5" id="KW-0408">Iron</keyword>
<evidence type="ECO:0000256" key="1">
    <source>
        <dbReference type="ARBA" id="ARBA00022448"/>
    </source>
</evidence>
<dbReference type="RefSeq" id="WP_049964329.1">
    <property type="nucleotide sequence ID" value="NZ_CP101873.1"/>
</dbReference>
<dbReference type="SMART" id="SM00887">
    <property type="entry name" value="EB_dh"/>
    <property type="match status" value="1"/>
</dbReference>
<dbReference type="GO" id="GO:0020037">
    <property type="term" value="F:heme binding"/>
    <property type="evidence" value="ECO:0007669"/>
    <property type="project" value="InterPro"/>
</dbReference>
<evidence type="ECO:0000259" key="8">
    <source>
        <dbReference type="SMART" id="SM00887"/>
    </source>
</evidence>
<evidence type="ECO:0000256" key="7">
    <source>
        <dbReference type="SAM" id="Phobius"/>
    </source>
</evidence>